<proteinExistence type="predicted"/>
<comment type="caution">
    <text evidence="1">The sequence shown here is derived from an EMBL/GenBank/DDBJ whole genome shotgun (WGS) entry which is preliminary data.</text>
</comment>
<dbReference type="EMBL" id="RQJO01000007">
    <property type="protein sequence ID" value="RRB07522.1"/>
    <property type="molecule type" value="Genomic_DNA"/>
</dbReference>
<evidence type="ECO:0008006" key="3">
    <source>
        <dbReference type="Google" id="ProtNLM"/>
    </source>
</evidence>
<keyword evidence="2" id="KW-1185">Reference proteome</keyword>
<protein>
    <recommendedName>
        <fullName evidence="3">Viral A-type inclusion protein</fullName>
    </recommendedName>
</protein>
<dbReference type="OrthoDB" id="1436925at2"/>
<evidence type="ECO:0000313" key="2">
    <source>
        <dbReference type="Proteomes" id="UP000271925"/>
    </source>
</evidence>
<evidence type="ECO:0000313" key="1">
    <source>
        <dbReference type="EMBL" id="RRB07522.1"/>
    </source>
</evidence>
<dbReference type="Proteomes" id="UP000271925">
    <property type="component" value="Unassembled WGS sequence"/>
</dbReference>
<sequence length="144" mass="16110">MKKVLYSLTVLGFTTFGCQKSGDKEGIEKLQNQVMAVHDEVMPHQELMMDLKEKISHQIDSLSKITPSTPALKTRQEEGIAANKNLTEAVTMMDDWMNQFKLDSVKTLDDTQAKAYLNSELEKITTVKTKINGGITQAKTFLGN</sequence>
<gene>
    <name evidence="1" type="ORF">EHT25_07000</name>
</gene>
<accession>A0A3P1C2L7</accession>
<name>A0A3P1C2L7_9BACT</name>
<reference evidence="1 2" key="1">
    <citation type="submission" date="2018-11" db="EMBL/GenBank/DDBJ databases">
        <authorList>
            <person name="Zhou Z."/>
            <person name="Wang G."/>
        </authorList>
    </citation>
    <scope>NUCLEOTIDE SEQUENCE [LARGE SCALE GENOMIC DNA]</scope>
    <source>
        <strain evidence="1 2">KCTC52004</strain>
    </source>
</reference>
<organism evidence="1 2">
    <name type="scientific">Larkinella rosea</name>
    <dbReference type="NCBI Taxonomy" id="2025312"/>
    <lineage>
        <taxon>Bacteria</taxon>
        <taxon>Pseudomonadati</taxon>
        <taxon>Bacteroidota</taxon>
        <taxon>Cytophagia</taxon>
        <taxon>Cytophagales</taxon>
        <taxon>Spirosomataceae</taxon>
        <taxon>Larkinella</taxon>
    </lineage>
</organism>
<dbReference type="AlphaFoldDB" id="A0A3P1C2L7"/>
<dbReference type="RefSeq" id="WP_124872667.1">
    <property type="nucleotide sequence ID" value="NZ_RQJO01000007.1"/>
</dbReference>
<dbReference type="PROSITE" id="PS51257">
    <property type="entry name" value="PROKAR_LIPOPROTEIN"/>
    <property type="match status" value="1"/>
</dbReference>